<accession>A0AAF0C2I9</accession>
<dbReference type="AlphaFoldDB" id="A0AAF0C2I9"/>
<dbReference type="PROSITE" id="PS51257">
    <property type="entry name" value="PROKAR_LIPOPROTEIN"/>
    <property type="match status" value="1"/>
</dbReference>
<evidence type="ECO:0008006" key="5">
    <source>
        <dbReference type="Google" id="ProtNLM"/>
    </source>
</evidence>
<reference evidence="3 4" key="1">
    <citation type="journal article" date="2015" name="Genome Announc.">
        <title>Draft Genome Sequences of Marine Isolates of Thalassomonas viridans and Thalassomonas actiniarum.</title>
        <authorList>
            <person name="Olonade I."/>
            <person name="van Zyl L.J."/>
            <person name="Trindade M."/>
        </authorList>
    </citation>
    <scope>NUCLEOTIDE SEQUENCE [LARGE SCALE GENOMIC DNA]</scope>
    <source>
        <strain evidence="3 4">A5K-106</strain>
    </source>
</reference>
<evidence type="ECO:0000256" key="1">
    <source>
        <dbReference type="SAM" id="MobiDB-lite"/>
    </source>
</evidence>
<evidence type="ECO:0000313" key="4">
    <source>
        <dbReference type="Proteomes" id="UP000032568"/>
    </source>
</evidence>
<feature type="compositionally biased region" description="Polar residues" evidence="1">
    <location>
        <begin position="71"/>
        <end position="82"/>
    </location>
</feature>
<organism evidence="3 4">
    <name type="scientific">Thalassomonas actiniarum</name>
    <dbReference type="NCBI Taxonomy" id="485447"/>
    <lineage>
        <taxon>Bacteria</taxon>
        <taxon>Pseudomonadati</taxon>
        <taxon>Pseudomonadota</taxon>
        <taxon>Gammaproteobacteria</taxon>
        <taxon>Alteromonadales</taxon>
        <taxon>Colwelliaceae</taxon>
        <taxon>Thalassomonas</taxon>
    </lineage>
</organism>
<name>A0AAF0C2I9_9GAMM</name>
<feature type="region of interest" description="Disordered" evidence="1">
    <location>
        <begin position="49"/>
        <end position="82"/>
    </location>
</feature>
<gene>
    <name evidence="3" type="ORF">SG35_025435</name>
</gene>
<keyword evidence="2" id="KW-0732">Signal</keyword>
<dbReference type="EMBL" id="CP059735">
    <property type="protein sequence ID" value="WDD98557.1"/>
    <property type="molecule type" value="Genomic_DNA"/>
</dbReference>
<evidence type="ECO:0000313" key="3">
    <source>
        <dbReference type="EMBL" id="WDD98557.1"/>
    </source>
</evidence>
<sequence length="82" mass="9105">MKKTILAALALMLTACASNDNAEIAKNDDGYRCEKIYTLASKIPKKVCTNSAQRKHMEEKSKEALRERRNNPLTQSASSGTF</sequence>
<keyword evidence="4" id="KW-1185">Reference proteome</keyword>
<dbReference type="KEGG" id="tact:SG35_025435"/>
<dbReference type="Proteomes" id="UP000032568">
    <property type="component" value="Chromosome"/>
</dbReference>
<feature type="chain" id="PRO_5042272579" description="Lipoprotein" evidence="2">
    <location>
        <begin position="23"/>
        <end position="82"/>
    </location>
</feature>
<reference evidence="3 4" key="2">
    <citation type="journal article" date="2022" name="Mar. Drugs">
        <title>Bioassay-Guided Fractionation Leads to the Detection of Cholic Acid Generated by the Rare Thalassomonas sp.</title>
        <authorList>
            <person name="Pheiffer F."/>
            <person name="Schneider Y.K."/>
            <person name="Hansen E.H."/>
            <person name="Andersen J.H."/>
            <person name="Isaksson J."/>
            <person name="Busche T."/>
            <person name="R C."/>
            <person name="Kalinowski J."/>
            <person name="Zyl L.V."/>
            <person name="Trindade M."/>
        </authorList>
    </citation>
    <scope>NUCLEOTIDE SEQUENCE [LARGE SCALE GENOMIC DNA]</scope>
    <source>
        <strain evidence="3 4">A5K-106</strain>
    </source>
</reference>
<proteinExistence type="predicted"/>
<feature type="compositionally biased region" description="Basic and acidic residues" evidence="1">
    <location>
        <begin position="55"/>
        <end position="70"/>
    </location>
</feature>
<dbReference type="RefSeq" id="WP_044833410.1">
    <property type="nucleotide sequence ID" value="NZ_CP059735.1"/>
</dbReference>
<evidence type="ECO:0000256" key="2">
    <source>
        <dbReference type="SAM" id="SignalP"/>
    </source>
</evidence>
<protein>
    <recommendedName>
        <fullName evidence="5">Lipoprotein</fullName>
    </recommendedName>
</protein>
<feature type="signal peptide" evidence="2">
    <location>
        <begin position="1"/>
        <end position="22"/>
    </location>
</feature>